<gene>
    <name evidence="2" type="ORF">BCD7_0075</name>
</gene>
<dbReference type="RefSeq" id="YP_007005926.1">
    <property type="nucleotide sequence ID" value="NC_019515.1"/>
</dbReference>
<evidence type="ECO:0000313" key="2">
    <source>
        <dbReference type="EMBL" id="AEZ50522.1"/>
    </source>
</evidence>
<reference evidence="2 3" key="1">
    <citation type="submission" date="2011-09" db="EMBL/GenBank/DDBJ databases">
        <title>Complete Genome Sequence of Bacillus cereus Bacteriophage BCD7.</title>
        <authorList>
            <person name="Lee J.-H."/>
            <person name="Shin H."/>
            <person name="Son B."/>
            <person name="Ryu S."/>
        </authorList>
    </citation>
    <scope>NUCLEOTIDE SEQUENCE [LARGE SCALE GENOMIC DNA]</scope>
</reference>
<accession>J9PUD5</accession>
<dbReference type="KEGG" id="vg:14011594"/>
<name>J9PUD5_9CAUD</name>
<dbReference type="Pfam" id="PF04531">
    <property type="entry name" value="Phage_holin_1"/>
    <property type="match status" value="1"/>
</dbReference>
<protein>
    <submittedName>
        <fullName evidence="2">Putative holin</fullName>
    </submittedName>
</protein>
<keyword evidence="1" id="KW-0472">Membrane</keyword>
<proteinExistence type="predicted"/>
<keyword evidence="1" id="KW-0812">Transmembrane</keyword>
<dbReference type="Proteomes" id="UP000006298">
    <property type="component" value="Segment"/>
</dbReference>
<dbReference type="EMBL" id="JN712910">
    <property type="protein sequence ID" value="AEZ50522.1"/>
    <property type="molecule type" value="Genomic_DNA"/>
</dbReference>
<dbReference type="GeneID" id="14011594"/>
<evidence type="ECO:0000256" key="1">
    <source>
        <dbReference type="SAM" id="Phobius"/>
    </source>
</evidence>
<evidence type="ECO:0000313" key="3">
    <source>
        <dbReference type="Proteomes" id="UP000006298"/>
    </source>
</evidence>
<keyword evidence="1" id="KW-1133">Transmembrane helix</keyword>
<organism evidence="2 3">
    <name type="scientific">Bacillus phage BCD7</name>
    <dbReference type="NCBI Taxonomy" id="1136534"/>
    <lineage>
        <taxon>Viruses</taxon>
        <taxon>Duplodnaviria</taxon>
        <taxon>Heunggongvirae</taxon>
        <taxon>Uroviricota</taxon>
        <taxon>Caudoviricetes</taxon>
        <taxon>Becedseptimavirus</taxon>
        <taxon>Becedseptimavirus BCD7</taxon>
    </lineage>
</organism>
<keyword evidence="3" id="KW-1185">Reference proteome</keyword>
<feature type="transmembrane region" description="Helical" evidence="1">
    <location>
        <begin position="12"/>
        <end position="31"/>
    </location>
</feature>
<dbReference type="InterPro" id="IPR006485">
    <property type="entry name" value="Phage-like_holin"/>
</dbReference>
<sequence>MFNKARFRNKGLLMAITAQIILVAQLALHLFGIEITEQIRGEILALVDSVLVLATYFGLVNDPTTENKWFKDDQK</sequence>
<feature type="transmembrane region" description="Helical" evidence="1">
    <location>
        <begin position="43"/>
        <end position="61"/>
    </location>
</feature>